<keyword evidence="18" id="KW-1185">Reference proteome</keyword>
<evidence type="ECO:0000256" key="6">
    <source>
        <dbReference type="ARBA" id="ARBA00022553"/>
    </source>
</evidence>
<dbReference type="PANTHER" id="PTHR23253">
    <property type="entry name" value="EUKARYOTIC TRANSLATION INITIATION FACTOR 4 GAMMA"/>
    <property type="match status" value="1"/>
</dbReference>
<proteinExistence type="inferred from homology"/>
<dbReference type="PANTHER" id="PTHR23253:SF9">
    <property type="entry name" value="EUKARYOTIC TRANSLATION INITIATION FACTOR 4 GAMMA 2"/>
    <property type="match status" value="1"/>
</dbReference>
<evidence type="ECO:0000313" key="17">
    <source>
        <dbReference type="Ensembl" id="ENSOKIP00005116350.1"/>
    </source>
</evidence>
<dbReference type="PROSITE" id="PS51366">
    <property type="entry name" value="MI"/>
    <property type="match status" value="1"/>
</dbReference>
<dbReference type="AlphaFoldDB" id="A0A8C7LP55"/>
<protein>
    <recommendedName>
        <fullName evidence="12">Eukaryotic translation initiation factor 4 gamma 2</fullName>
    </recommendedName>
</protein>
<keyword evidence="2" id="KW-0488">Methylation</keyword>
<dbReference type="SMART" id="SM00543">
    <property type="entry name" value="MIF4G"/>
    <property type="match status" value="1"/>
</dbReference>
<dbReference type="SUPFAM" id="SSF48371">
    <property type="entry name" value="ARM repeat"/>
    <property type="match status" value="3"/>
</dbReference>
<keyword evidence="6" id="KW-0597">Phosphoprotein</keyword>
<feature type="domain" description="MI" evidence="16">
    <location>
        <begin position="521"/>
        <end position="644"/>
    </location>
</feature>
<evidence type="ECO:0000256" key="1">
    <source>
        <dbReference type="ARBA" id="ARBA00005775"/>
    </source>
</evidence>
<evidence type="ECO:0000256" key="11">
    <source>
        <dbReference type="ARBA" id="ARBA00037759"/>
    </source>
</evidence>
<evidence type="ECO:0000256" key="5">
    <source>
        <dbReference type="ARBA" id="ARBA00022540"/>
    </source>
</evidence>
<organism evidence="17 18">
    <name type="scientific">Oncorhynchus kisutch</name>
    <name type="common">Coho salmon</name>
    <name type="synonym">Salmo kisutch</name>
    <dbReference type="NCBI Taxonomy" id="8019"/>
    <lineage>
        <taxon>Eukaryota</taxon>
        <taxon>Metazoa</taxon>
        <taxon>Chordata</taxon>
        <taxon>Craniata</taxon>
        <taxon>Vertebrata</taxon>
        <taxon>Euteleostomi</taxon>
        <taxon>Actinopterygii</taxon>
        <taxon>Neopterygii</taxon>
        <taxon>Teleostei</taxon>
        <taxon>Protacanthopterygii</taxon>
        <taxon>Salmoniformes</taxon>
        <taxon>Salmonidae</taxon>
        <taxon>Salmoninae</taxon>
        <taxon>Oncorhynchus</taxon>
    </lineage>
</organism>
<dbReference type="GO" id="GO:0016281">
    <property type="term" value="C:eukaryotic translation initiation factor 4F complex"/>
    <property type="evidence" value="ECO:0007669"/>
    <property type="project" value="TreeGrafter"/>
</dbReference>
<reference evidence="17" key="2">
    <citation type="submission" date="2025-09" db="UniProtKB">
        <authorList>
            <consortium name="Ensembl"/>
        </authorList>
    </citation>
    <scope>IDENTIFICATION</scope>
</reference>
<evidence type="ECO:0000259" key="15">
    <source>
        <dbReference type="PROSITE" id="PS51363"/>
    </source>
</evidence>
<dbReference type="FunFam" id="1.25.40.180:FF:000011">
    <property type="entry name" value="Eukaryotic translation initiation factor 4 gamma 2"/>
    <property type="match status" value="1"/>
</dbReference>
<comment type="subunit">
    <text evidence="13">Interacts with the serine/threonine protein kinases MKNK1 and MKNK2. Binds EIF4A and EIF3. Interacts with MIF4GD. Interacts with DAZAP2.</text>
</comment>
<keyword evidence="5" id="KW-0396">Initiation factor</keyword>
<dbReference type="GO" id="GO:0003729">
    <property type="term" value="F:mRNA binding"/>
    <property type="evidence" value="ECO:0007669"/>
    <property type="project" value="TreeGrafter"/>
</dbReference>
<evidence type="ECO:0000256" key="3">
    <source>
        <dbReference type="ARBA" id="ARBA00022491"/>
    </source>
</evidence>
<evidence type="ECO:0000259" key="16">
    <source>
        <dbReference type="PROSITE" id="PS51366"/>
    </source>
</evidence>
<dbReference type="PROSITE" id="PS51363">
    <property type="entry name" value="W2"/>
    <property type="match status" value="1"/>
</dbReference>
<evidence type="ECO:0000256" key="12">
    <source>
        <dbReference type="ARBA" id="ARBA00040449"/>
    </source>
</evidence>
<evidence type="ECO:0000256" key="8">
    <source>
        <dbReference type="ARBA" id="ARBA00022845"/>
    </source>
</evidence>
<accession>A0A8C7LP55</accession>
<keyword evidence="3" id="KW-0678">Repressor</keyword>
<dbReference type="Ensembl" id="ENSOKIT00005124422.1">
    <property type="protein sequence ID" value="ENSOKIP00005116350.1"/>
    <property type="gene ID" value="ENSOKIG00005050279.1"/>
</dbReference>
<keyword evidence="10" id="KW-0007">Acetylation</keyword>
<name>A0A8C7LP55_ONCKI</name>
<feature type="compositionally biased region" description="Polar residues" evidence="14">
    <location>
        <begin position="481"/>
        <end position="494"/>
    </location>
</feature>
<feature type="compositionally biased region" description="Basic and acidic residues" evidence="14">
    <location>
        <begin position="50"/>
        <end position="61"/>
    </location>
</feature>
<dbReference type="FunFam" id="1.25.40.180:FF:000007">
    <property type="entry name" value="Eukaryotic translation initiation factor 4 gamma 2"/>
    <property type="match status" value="1"/>
</dbReference>
<keyword evidence="4" id="KW-1017">Isopeptide bond</keyword>
<comment type="function">
    <text evidence="11">Appears to play a role in the switch from cap-dependent to IRES-mediated translation during mitosis, apoptosis and viral infection. Cleaved by some caspases and viral proteases.</text>
</comment>
<dbReference type="FunFam" id="1.25.40.180:FF:000017">
    <property type="entry name" value="Eukaryotic translation initiation factor 4 gamma 2"/>
    <property type="match status" value="1"/>
</dbReference>
<gene>
    <name evidence="17" type="primary">EIF4G2</name>
    <name evidence="17" type="synonym">eif4g2b</name>
</gene>
<evidence type="ECO:0000256" key="10">
    <source>
        <dbReference type="ARBA" id="ARBA00022990"/>
    </source>
</evidence>
<dbReference type="GO" id="GO:0003743">
    <property type="term" value="F:translation initiation factor activity"/>
    <property type="evidence" value="ECO:0007669"/>
    <property type="project" value="UniProtKB-KW"/>
</dbReference>
<feature type="region of interest" description="Disordered" evidence="14">
    <location>
        <begin position="475"/>
        <end position="520"/>
    </location>
</feature>
<dbReference type="Pfam" id="PF02020">
    <property type="entry name" value="W2"/>
    <property type="match status" value="1"/>
</dbReference>
<feature type="region of interest" description="Disordered" evidence="14">
    <location>
        <begin position="1"/>
        <end position="61"/>
    </location>
</feature>
<dbReference type="CDD" id="cd11559">
    <property type="entry name" value="W2_eIF4G1_like"/>
    <property type="match status" value="1"/>
</dbReference>
<evidence type="ECO:0000256" key="9">
    <source>
        <dbReference type="ARBA" id="ARBA00022917"/>
    </source>
</evidence>
<dbReference type="SMART" id="SM00515">
    <property type="entry name" value="eIF5C"/>
    <property type="match status" value="1"/>
</dbReference>
<dbReference type="InterPro" id="IPR003890">
    <property type="entry name" value="MIF4G-like_typ-3"/>
</dbReference>
<evidence type="ECO:0000313" key="18">
    <source>
        <dbReference type="Proteomes" id="UP000694557"/>
    </source>
</evidence>
<dbReference type="InterPro" id="IPR003307">
    <property type="entry name" value="W2_domain"/>
</dbReference>
<keyword evidence="8" id="KW-0810">Translation regulation</keyword>
<dbReference type="Pfam" id="PF02847">
    <property type="entry name" value="MA3"/>
    <property type="match status" value="1"/>
</dbReference>
<dbReference type="Pfam" id="PF02854">
    <property type="entry name" value="MIF4G"/>
    <property type="match status" value="1"/>
</dbReference>
<dbReference type="InterPro" id="IPR016024">
    <property type="entry name" value="ARM-type_fold"/>
</dbReference>
<comment type="similarity">
    <text evidence="1">Belongs to the eukaryotic initiation factor 4G family.</text>
</comment>
<dbReference type="InterPro" id="IPR003891">
    <property type="entry name" value="Initiation_fac_eIF4g_MI"/>
</dbReference>
<evidence type="ECO:0000256" key="2">
    <source>
        <dbReference type="ARBA" id="ARBA00022481"/>
    </source>
</evidence>
<feature type="domain" description="W2" evidence="15">
    <location>
        <begin position="698"/>
        <end position="878"/>
    </location>
</feature>
<dbReference type="Proteomes" id="UP000694557">
    <property type="component" value="Unassembled WGS sequence"/>
</dbReference>
<evidence type="ECO:0000256" key="7">
    <source>
        <dbReference type="ARBA" id="ARBA00022843"/>
    </source>
</evidence>
<sequence>MFSFYPNSASSGGGGVRGAPQHNPKTVGNSEFLGKPPGHSAPKWVPSRSTRRDANSSNEKERHDAIFRKVRGILNKLTPEKFDKLCLELLNVGVDTKLVLKAIILLIVDKALEEPKYSSLYAQLCLRLAEDAPNFDGPSSEIQTSQKQSTTFRRLLISKLQDEFENRSRNVEIYDKHDNPLTSEEEEQRAIAKIKMLGNIKFISELGKLDLIHESILHKCIKTLLEKKKRVQLKDMGEDVECLCQIMRTVGPRLDHDKAKSLMDQYFGRMLSLMNNKELPARIRFLLQDTVELRDNNWVPRKAFIDNGPKTINQIRQEAVKDLGVFIPATMAQGMKMDFFLEGPFMPNRMKMETLGGLADMFGQMPGGGIGTGPGVIQDRFSPTMGRHRSNPLYNGNGHNSHNTAPQPQSQFEMGNLLHFLLVQNQHFQNQQVQSNKDMPPRFSKKGQLNLDEISLRPAQSFLLNKNQVPKLQPQMPTMIPPSTNTPPMGQSPQLGLKSNPLPIQEKPQKSSKKPPPAREELLKITETVVTEYLNGKHIDEAVNSIRDMKAPKHFLAEMLGKVIVVSLDRSDDDKQHASTLIHTLRTEGLITGENFMQAFLNVLDQCPKIEVDVPLVKSYLAQFAARAVISELVSVAELAQPLENGTHFPLFLLCLQQTARLKDKEWLTDLFQQSKVNMQKMLPEIDQNKDRMLEILEGKGLSFLFPLLKLEKDLLLQIKADPSPQAIYKWIKDNISPKLHTDKGFVNILMTSFLQYISGELGGEEQVAGPSKEQLDQEKQLLLSFKPVMQKFLHDQPQLQVSALYALQVHCNASHFPKGMLLRYYVHFYDMEIIEEEAFLAWKEDITQEFPGKGKALFQVNQWLTWLETAEEEESEEEAD</sequence>
<evidence type="ECO:0000256" key="4">
    <source>
        <dbReference type="ARBA" id="ARBA00022499"/>
    </source>
</evidence>
<reference evidence="17" key="1">
    <citation type="submission" date="2025-08" db="UniProtKB">
        <authorList>
            <consortium name="Ensembl"/>
        </authorList>
    </citation>
    <scope>IDENTIFICATION</scope>
</reference>
<dbReference type="Gene3D" id="1.25.40.180">
    <property type="match status" value="3"/>
</dbReference>
<evidence type="ECO:0000256" key="13">
    <source>
        <dbReference type="ARBA" id="ARBA00046720"/>
    </source>
</evidence>
<keyword evidence="9" id="KW-0648">Protein biosynthesis</keyword>
<dbReference type="GO" id="GO:0006446">
    <property type="term" value="P:regulation of translational initiation"/>
    <property type="evidence" value="ECO:0007669"/>
    <property type="project" value="UniProtKB-ARBA"/>
</dbReference>
<dbReference type="GeneTree" id="ENSGT00940000154675"/>
<keyword evidence="7" id="KW-0832">Ubl conjugation</keyword>
<dbReference type="SMART" id="SM00544">
    <property type="entry name" value="MA3"/>
    <property type="match status" value="1"/>
</dbReference>
<evidence type="ECO:0000256" key="14">
    <source>
        <dbReference type="SAM" id="MobiDB-lite"/>
    </source>
</evidence>